<dbReference type="OrthoDB" id="9772295at2"/>
<dbReference type="AlphaFoldDB" id="A0A1I2CEE4"/>
<keyword evidence="3" id="KW-1185">Reference proteome</keyword>
<evidence type="ECO:0000256" key="1">
    <source>
        <dbReference type="SAM" id="MobiDB-lite"/>
    </source>
</evidence>
<dbReference type="PROSITE" id="PS51318">
    <property type="entry name" value="TAT"/>
    <property type="match status" value="1"/>
</dbReference>
<name>A0A1I2CEE4_9BURK</name>
<dbReference type="Proteomes" id="UP000199119">
    <property type="component" value="Unassembled WGS sequence"/>
</dbReference>
<feature type="compositionally biased region" description="Basic and acidic residues" evidence="1">
    <location>
        <begin position="17"/>
        <end position="27"/>
    </location>
</feature>
<dbReference type="Pfam" id="PF08811">
    <property type="entry name" value="DUF1800"/>
    <property type="match status" value="1"/>
</dbReference>
<reference evidence="3" key="1">
    <citation type="submission" date="2016-10" db="EMBL/GenBank/DDBJ databases">
        <authorList>
            <person name="Varghese N."/>
            <person name="Submissions S."/>
        </authorList>
    </citation>
    <scope>NUCLEOTIDE SEQUENCE [LARGE SCALE GENOMIC DNA]</scope>
    <source>
        <strain evidence="3">DSM 27981</strain>
    </source>
</reference>
<dbReference type="InterPro" id="IPR014917">
    <property type="entry name" value="DUF1800"/>
</dbReference>
<proteinExistence type="predicted"/>
<dbReference type="InterPro" id="IPR006311">
    <property type="entry name" value="TAT_signal"/>
</dbReference>
<organism evidence="2 3">
    <name type="scientific">Paracidovorax wautersii</name>
    <dbReference type="NCBI Taxonomy" id="1177982"/>
    <lineage>
        <taxon>Bacteria</taxon>
        <taxon>Pseudomonadati</taxon>
        <taxon>Pseudomonadota</taxon>
        <taxon>Betaproteobacteria</taxon>
        <taxon>Burkholderiales</taxon>
        <taxon>Comamonadaceae</taxon>
        <taxon>Paracidovorax</taxon>
    </lineage>
</organism>
<dbReference type="RefSeq" id="WP_092938983.1">
    <property type="nucleotide sequence ID" value="NZ_FONX01000004.1"/>
</dbReference>
<feature type="region of interest" description="Disordered" evidence="1">
    <location>
        <begin position="1"/>
        <end position="27"/>
    </location>
</feature>
<dbReference type="EMBL" id="FONX01000004">
    <property type="protein sequence ID" value="SFE66552.1"/>
    <property type="molecule type" value="Genomic_DNA"/>
</dbReference>
<evidence type="ECO:0000313" key="3">
    <source>
        <dbReference type="Proteomes" id="UP000199119"/>
    </source>
</evidence>
<dbReference type="STRING" id="1177982.SAMN04489711_10434"/>
<protein>
    <submittedName>
        <fullName evidence="2">Uncharacterized conserved protein, DUF1800 family</fullName>
    </submittedName>
</protein>
<evidence type="ECO:0000313" key="2">
    <source>
        <dbReference type="EMBL" id="SFE66552.1"/>
    </source>
</evidence>
<sequence length="564" mass="61404">MPSSVNAADRAAITGPHPEDPPLHDARTAPALGRRQWLATAAAGLYGAAALPLVPLVPLASVLAPRQARAAEGPSPEAAMPVAAEHVRLLDRLTWGANAAALGQLQRSGVQATVAALLRPAPQAPLPPEAQAQIDAMDITRAPMETLAIDLQTRQQAIKNEPTEDARKAAQEAYQKDMRALQRQAERRFVLRAVYSPAQLQEKLTWFWMNHFSVFAGKADIRAMVADYEDRAIRPHALGRFRDLLGATVRHPAMLRYLDNAQNAANRINENYARELMELHTLGVDGGYSQHDVQEMARVLTGHGVSLRPLNEPPPKLKPEWARLYVRHGLYEFNPQRHDWNPKELLGQPLQGQGMAELDEALDRLARAPATARFVTRKLAAYLVGDAPPPALLQALAERFRQTDGHIGAVLQTLIASDSFQASLGKRLRDPVQYVMAGLRLGYSDRVLANPDPALGWLQRLAEPLYGRATPDGYPLDAAAWSSSGQMAVRFEVARALGGAGTNALYRAEGAPPPKMPPPAIAQSAAFHALEPLLAPATRVALARATSPAEWNTFLLSAPEFMYA</sequence>
<accession>A0A1I2CEE4</accession>
<gene>
    <name evidence="2" type="ORF">SAMN04489711_10434</name>
</gene>